<sequence length="459" mass="51302">MSETPSRSQPPPAKDSIGSYFIDIWRHTSETLARKPETEHEPDSEEEEIPTELDAMSNSGAVVVVGPDKLSLSYQAASSNGFEIGMVQANRPAPMKRLLYYFEFRVKNPGTKGCLIGFTTRNLRIPLQPGWKASSYGILCRGVGYGELFGHYGPPFTKGETAGCGINYATQEFFFTKNGEIVGAVYTDCKAPLFPTVTVTSPNEEVTVNFGKDPFVFGIKGYEAEIRAEQQSKIDTRLASLMIVRSYLQHYGYEETLKMFDINAAESNLPPIHVVPESGSNDEDGMYAMDHRRTLRQLIMSGKIDETLSSIREWYPEIVQDDTSTICFLIHSQKFIELIRDGKLEEAIEYGRSEFDRFKKLSVFDDLIEDCAALLEYEQPSTSSVGYLLRDTQRDLVADAVNAMILSTNPNVKDSSICKHSSLERLIRQLSACVLEKRSLNGGQGEAFQLSRFLNSGNN</sequence>
<evidence type="ECO:0000259" key="3">
    <source>
        <dbReference type="PROSITE" id="PS50897"/>
    </source>
</evidence>
<dbReference type="SMART" id="SM00449">
    <property type="entry name" value="SPRY"/>
    <property type="match status" value="1"/>
</dbReference>
<reference evidence="5" key="1">
    <citation type="journal article" date="2024" name="IScience">
        <title>Strigolactones Initiate the Formation of Haustorium-like Structures in Castilleja.</title>
        <authorList>
            <person name="Buerger M."/>
            <person name="Peterson D."/>
            <person name="Chory J."/>
        </authorList>
    </citation>
    <scope>NUCLEOTIDE SEQUENCE [LARGE SCALE GENOMIC DNA]</scope>
</reference>
<dbReference type="SUPFAM" id="SSF49899">
    <property type="entry name" value="Concanavalin A-like lectins/glucanases"/>
    <property type="match status" value="1"/>
</dbReference>
<dbReference type="SMART" id="SM00668">
    <property type="entry name" value="CTLH"/>
    <property type="match status" value="1"/>
</dbReference>
<protein>
    <submittedName>
        <fullName evidence="4">Uncharacterized protein</fullName>
    </submittedName>
</protein>
<organism evidence="4 5">
    <name type="scientific">Castilleja foliolosa</name>
    <dbReference type="NCBI Taxonomy" id="1961234"/>
    <lineage>
        <taxon>Eukaryota</taxon>
        <taxon>Viridiplantae</taxon>
        <taxon>Streptophyta</taxon>
        <taxon>Embryophyta</taxon>
        <taxon>Tracheophyta</taxon>
        <taxon>Spermatophyta</taxon>
        <taxon>Magnoliopsida</taxon>
        <taxon>eudicotyledons</taxon>
        <taxon>Gunneridae</taxon>
        <taxon>Pentapetalae</taxon>
        <taxon>asterids</taxon>
        <taxon>lamiids</taxon>
        <taxon>Lamiales</taxon>
        <taxon>Orobanchaceae</taxon>
        <taxon>Pedicularideae</taxon>
        <taxon>Castillejinae</taxon>
        <taxon>Castilleja</taxon>
    </lineage>
</organism>
<feature type="domain" description="B30.2/SPRY" evidence="2">
    <location>
        <begin position="31"/>
        <end position="215"/>
    </location>
</feature>
<dbReference type="InterPro" id="IPR003877">
    <property type="entry name" value="SPRY_dom"/>
</dbReference>
<dbReference type="Pfam" id="PF10607">
    <property type="entry name" value="CTLH"/>
    <property type="match status" value="1"/>
</dbReference>
<feature type="region of interest" description="Disordered" evidence="1">
    <location>
        <begin position="31"/>
        <end position="51"/>
    </location>
</feature>
<dbReference type="PROSITE" id="PS50897">
    <property type="entry name" value="CTLH"/>
    <property type="match status" value="1"/>
</dbReference>
<dbReference type="Gene3D" id="2.60.120.920">
    <property type="match status" value="1"/>
</dbReference>
<dbReference type="PROSITE" id="PS50896">
    <property type="entry name" value="LISH"/>
    <property type="match status" value="1"/>
</dbReference>
<feature type="domain" description="CTLH" evidence="3">
    <location>
        <begin position="288"/>
        <end position="346"/>
    </location>
</feature>
<dbReference type="Proteomes" id="UP001632038">
    <property type="component" value="Unassembled WGS sequence"/>
</dbReference>
<dbReference type="InterPro" id="IPR006595">
    <property type="entry name" value="CTLH_C"/>
</dbReference>
<evidence type="ECO:0000259" key="2">
    <source>
        <dbReference type="PROSITE" id="PS50188"/>
    </source>
</evidence>
<dbReference type="InterPro" id="IPR001870">
    <property type="entry name" value="B30.2/SPRY"/>
</dbReference>
<dbReference type="InterPro" id="IPR006594">
    <property type="entry name" value="LisH"/>
</dbReference>
<dbReference type="EMBL" id="JAVIJP010000017">
    <property type="protein sequence ID" value="KAL3641429.1"/>
    <property type="molecule type" value="Genomic_DNA"/>
</dbReference>
<dbReference type="InterPro" id="IPR050618">
    <property type="entry name" value="Ubq-SigPath_Reg"/>
</dbReference>
<dbReference type="InterPro" id="IPR024964">
    <property type="entry name" value="CTLH/CRA"/>
</dbReference>
<evidence type="ECO:0000313" key="5">
    <source>
        <dbReference type="Proteomes" id="UP001632038"/>
    </source>
</evidence>
<keyword evidence="5" id="KW-1185">Reference proteome</keyword>
<name>A0ABD3DHV4_9LAMI</name>
<dbReference type="PROSITE" id="PS50188">
    <property type="entry name" value="B302_SPRY"/>
    <property type="match status" value="1"/>
</dbReference>
<dbReference type="InterPro" id="IPR013144">
    <property type="entry name" value="CRA_dom"/>
</dbReference>
<evidence type="ECO:0000313" key="4">
    <source>
        <dbReference type="EMBL" id="KAL3641429.1"/>
    </source>
</evidence>
<feature type="compositionally biased region" description="Acidic residues" evidence="1">
    <location>
        <begin position="42"/>
        <end position="51"/>
    </location>
</feature>
<dbReference type="InterPro" id="IPR043136">
    <property type="entry name" value="B30.2/SPRY_sf"/>
</dbReference>
<proteinExistence type="predicted"/>
<accession>A0ABD3DHV4</accession>
<dbReference type="InterPro" id="IPR013320">
    <property type="entry name" value="ConA-like_dom_sf"/>
</dbReference>
<dbReference type="SMART" id="SM00757">
    <property type="entry name" value="CRA"/>
    <property type="match status" value="1"/>
</dbReference>
<dbReference type="AlphaFoldDB" id="A0ABD3DHV4"/>
<feature type="compositionally biased region" description="Basic and acidic residues" evidence="1">
    <location>
        <begin position="31"/>
        <end position="41"/>
    </location>
</feature>
<evidence type="ECO:0000256" key="1">
    <source>
        <dbReference type="SAM" id="MobiDB-lite"/>
    </source>
</evidence>
<dbReference type="InterPro" id="IPR044736">
    <property type="entry name" value="Gid1/RanBPM/SPLA_SPRY"/>
</dbReference>
<dbReference type="Pfam" id="PF00622">
    <property type="entry name" value="SPRY"/>
    <property type="match status" value="1"/>
</dbReference>
<dbReference type="CDD" id="cd12885">
    <property type="entry name" value="SPRY_RanBP_like"/>
    <property type="match status" value="1"/>
</dbReference>
<comment type="caution">
    <text evidence="4">The sequence shown here is derived from an EMBL/GenBank/DDBJ whole genome shotgun (WGS) entry which is preliminary data.</text>
</comment>
<gene>
    <name evidence="4" type="ORF">CASFOL_016397</name>
</gene>
<dbReference type="PANTHER" id="PTHR12864">
    <property type="entry name" value="RAN BINDING PROTEIN 9-RELATED"/>
    <property type="match status" value="1"/>
</dbReference>